<keyword evidence="9" id="KW-1185">Reference proteome</keyword>
<dbReference type="InterPro" id="IPR010573">
    <property type="entry name" value="MFS_Str1/Tri12-like"/>
</dbReference>
<dbReference type="Gene3D" id="1.20.1250.20">
    <property type="entry name" value="MFS general substrate transporter like domains"/>
    <property type="match status" value="1"/>
</dbReference>
<evidence type="ECO:0000313" key="9">
    <source>
        <dbReference type="Proteomes" id="UP000053328"/>
    </source>
</evidence>
<dbReference type="AlphaFoldDB" id="A0A0D2BV45"/>
<dbReference type="GO" id="GO:0005886">
    <property type="term" value="C:plasma membrane"/>
    <property type="evidence" value="ECO:0007669"/>
    <property type="project" value="TreeGrafter"/>
</dbReference>
<feature type="transmembrane region" description="Helical" evidence="6">
    <location>
        <begin position="185"/>
        <end position="207"/>
    </location>
</feature>
<feature type="domain" description="Major facilitator superfamily (MFS) profile" evidence="7">
    <location>
        <begin position="61"/>
        <end position="576"/>
    </location>
</feature>
<evidence type="ECO:0000256" key="3">
    <source>
        <dbReference type="ARBA" id="ARBA00022692"/>
    </source>
</evidence>
<dbReference type="InterPro" id="IPR036259">
    <property type="entry name" value="MFS_trans_sf"/>
</dbReference>
<gene>
    <name evidence="8" type="ORF">PV08_07896</name>
</gene>
<feature type="transmembrane region" description="Helical" evidence="6">
    <location>
        <begin position="292"/>
        <end position="309"/>
    </location>
</feature>
<name>A0A0D2BV45_9EURO</name>
<feature type="transmembrane region" description="Helical" evidence="6">
    <location>
        <begin position="553"/>
        <end position="572"/>
    </location>
</feature>
<evidence type="ECO:0000313" key="8">
    <source>
        <dbReference type="EMBL" id="KIW15109.1"/>
    </source>
</evidence>
<keyword evidence="2" id="KW-0813">Transport</keyword>
<dbReference type="RefSeq" id="XP_016235325.1">
    <property type="nucleotide sequence ID" value="XM_016382223.1"/>
</dbReference>
<feature type="transmembrane region" description="Helical" evidence="6">
    <location>
        <begin position="260"/>
        <end position="280"/>
    </location>
</feature>
<keyword evidence="5 6" id="KW-0472">Membrane</keyword>
<feature type="transmembrane region" description="Helical" evidence="6">
    <location>
        <begin position="428"/>
        <end position="449"/>
    </location>
</feature>
<feature type="transmembrane region" description="Helical" evidence="6">
    <location>
        <begin position="127"/>
        <end position="148"/>
    </location>
</feature>
<dbReference type="OrthoDB" id="2587356at2759"/>
<feature type="transmembrane region" description="Helical" evidence="6">
    <location>
        <begin position="98"/>
        <end position="120"/>
    </location>
</feature>
<proteinExistence type="predicted"/>
<accession>A0A0D2BV45</accession>
<dbReference type="PROSITE" id="PS50850">
    <property type="entry name" value="MFS"/>
    <property type="match status" value="1"/>
</dbReference>
<dbReference type="HOGENOM" id="CLU_000960_25_2_1"/>
<evidence type="ECO:0000256" key="1">
    <source>
        <dbReference type="ARBA" id="ARBA00004141"/>
    </source>
</evidence>
<evidence type="ECO:0000256" key="6">
    <source>
        <dbReference type="SAM" id="Phobius"/>
    </source>
</evidence>
<dbReference type="GeneID" id="27334979"/>
<keyword evidence="4 6" id="KW-1133">Transmembrane helix</keyword>
<feature type="transmembrane region" description="Helical" evidence="6">
    <location>
        <begin position="60"/>
        <end position="86"/>
    </location>
</feature>
<organism evidence="8 9">
    <name type="scientific">Exophiala spinifera</name>
    <dbReference type="NCBI Taxonomy" id="91928"/>
    <lineage>
        <taxon>Eukaryota</taxon>
        <taxon>Fungi</taxon>
        <taxon>Dikarya</taxon>
        <taxon>Ascomycota</taxon>
        <taxon>Pezizomycotina</taxon>
        <taxon>Eurotiomycetes</taxon>
        <taxon>Chaetothyriomycetidae</taxon>
        <taxon>Chaetothyriales</taxon>
        <taxon>Herpotrichiellaceae</taxon>
        <taxon>Exophiala</taxon>
    </lineage>
</organism>
<evidence type="ECO:0000256" key="4">
    <source>
        <dbReference type="ARBA" id="ARBA00022989"/>
    </source>
</evidence>
<dbReference type="EMBL" id="KN847496">
    <property type="protein sequence ID" value="KIW15109.1"/>
    <property type="molecule type" value="Genomic_DNA"/>
</dbReference>
<dbReference type="GO" id="GO:0022857">
    <property type="term" value="F:transmembrane transporter activity"/>
    <property type="evidence" value="ECO:0007669"/>
    <property type="project" value="InterPro"/>
</dbReference>
<reference evidence="8 9" key="1">
    <citation type="submission" date="2015-01" db="EMBL/GenBank/DDBJ databases">
        <title>The Genome Sequence of Exophiala spinifera CBS89968.</title>
        <authorList>
            <consortium name="The Broad Institute Genomics Platform"/>
            <person name="Cuomo C."/>
            <person name="de Hoog S."/>
            <person name="Gorbushina A."/>
            <person name="Stielow B."/>
            <person name="Teixiera M."/>
            <person name="Abouelleil A."/>
            <person name="Chapman S.B."/>
            <person name="Priest M."/>
            <person name="Young S.K."/>
            <person name="Wortman J."/>
            <person name="Nusbaum C."/>
            <person name="Birren B."/>
        </authorList>
    </citation>
    <scope>NUCLEOTIDE SEQUENCE [LARGE SCALE GENOMIC DNA]</scope>
    <source>
        <strain evidence="8 9">CBS 89968</strain>
    </source>
</reference>
<dbReference type="Proteomes" id="UP000053328">
    <property type="component" value="Unassembled WGS sequence"/>
</dbReference>
<protein>
    <recommendedName>
        <fullName evidence="7">Major facilitator superfamily (MFS) profile domain-containing protein</fullName>
    </recommendedName>
</protein>
<feature type="transmembrane region" description="Helical" evidence="6">
    <location>
        <begin position="219"/>
        <end position="239"/>
    </location>
</feature>
<feature type="transmembrane region" description="Helical" evidence="6">
    <location>
        <begin position="154"/>
        <end position="173"/>
    </location>
</feature>
<dbReference type="VEuPathDB" id="FungiDB:PV08_07896"/>
<feature type="transmembrane region" description="Helical" evidence="6">
    <location>
        <begin position="330"/>
        <end position="351"/>
    </location>
</feature>
<dbReference type="InterPro" id="IPR020846">
    <property type="entry name" value="MFS_dom"/>
</dbReference>
<evidence type="ECO:0000259" key="7">
    <source>
        <dbReference type="PROSITE" id="PS50850"/>
    </source>
</evidence>
<dbReference type="SUPFAM" id="SSF103473">
    <property type="entry name" value="MFS general substrate transporter"/>
    <property type="match status" value="1"/>
</dbReference>
<evidence type="ECO:0000256" key="5">
    <source>
        <dbReference type="ARBA" id="ARBA00023136"/>
    </source>
</evidence>
<dbReference type="Pfam" id="PF06609">
    <property type="entry name" value="TRI12"/>
    <property type="match status" value="1"/>
</dbReference>
<dbReference type="PANTHER" id="PTHR23501:SF109">
    <property type="entry name" value="MAJOR FACILITATOR SUPERFAMILY (MFS) PROFILE DOMAIN-CONTAINING PROTEIN-RELATED"/>
    <property type="match status" value="1"/>
</dbReference>
<sequence length="599" mass="64171">MSTTMPSKSEMTEIEQAEHRELEYGNELGKRHVPLDLDDPHRAALEDNPEHAEKLTWTTLLAVISLSFGYVCPISCGFVLVTGILVPLGLELGDTENISWIVGGWSIASSISFSVAGSLSDIFGRRWTVVSGELLSIIGSIVACTAQTTLTVAAGSTVVGFGCGIVFVSYAGIQELVPNKWRGLLGLTECAMTVPWAIAGVLIANALQSNTAAGWRWCYYIGIIFGVLSTAGTVLFYFPPSRPQYDYDKTRWQEIKEIDYLGFLLYTAGLTIMLIGLTWAGSVNHPWKSASTIGPIVAGALTLVACFVYDFTIPKRPFFPLELFREIRGFTVLLVVVFVAGVVFYSMAGLLPQGSLYMFTSDTVQIGIIALPNGVAQFLFGGIATIIMGKVGHLKLQVILMLIIQTAATGAYAGVIPSNRAGWSALQFFGQGAFALITLLCYVIAGLNVPLRHLGVASGLIGTFRSAGGSVGNAVFNTILNGLVNDQIPARLAQIVEENSMPADTLATLIPATMQNALGIPDAFATVPGITPKVEAMAATAFKEAYAFAFSRVFYATIPFGCLAIIAALFILDPSKYLTNHTAVKMEREGVAGRKKIDN</sequence>
<evidence type="ECO:0000256" key="2">
    <source>
        <dbReference type="ARBA" id="ARBA00022448"/>
    </source>
</evidence>
<feature type="transmembrane region" description="Helical" evidence="6">
    <location>
        <begin position="363"/>
        <end position="386"/>
    </location>
</feature>
<keyword evidence="3 6" id="KW-0812">Transmembrane</keyword>
<comment type="subcellular location">
    <subcellularLocation>
        <location evidence="1">Membrane</location>
        <topology evidence="1">Multi-pass membrane protein</topology>
    </subcellularLocation>
</comment>
<dbReference type="PANTHER" id="PTHR23501">
    <property type="entry name" value="MAJOR FACILITATOR SUPERFAMILY"/>
    <property type="match status" value="1"/>
</dbReference>
<feature type="transmembrane region" description="Helical" evidence="6">
    <location>
        <begin position="398"/>
        <end position="416"/>
    </location>
</feature>